<dbReference type="GeneID" id="63687710"/>
<evidence type="ECO:0000256" key="1">
    <source>
        <dbReference type="SAM" id="MobiDB-lite"/>
    </source>
</evidence>
<dbReference type="HOGENOM" id="CLU_1044087_0_0_1"/>
<sequence>MSTAGGIFSFSRLGRQPSAQPSPMQTERAFDAIVLFLPSNWLAIAGASAGTSDFEMRANASHALMKLAILVSTLSAPFLVGKREQEAIRAGMSAGGVSAGGIDDRRRSGESSVSSLLRHDHDSPGEKRGMLGILRPKMRKLSASSSTCRRPPPLQLTRSVSNNSAISTAASGSALTNSLSYDFSASRPLNRLRLPAQLVHVLPAGLDMQTQATLARSLDGFLASFSFPLPASSAREAPDSPGGLALRTVHTCLLPLGALSDPLPLPV</sequence>
<dbReference type="OrthoDB" id="3265311at2759"/>
<proteinExistence type="predicted"/>
<organism evidence="2 3">
    <name type="scientific">Dacryopinax primogenitus (strain DJM 731)</name>
    <name type="common">Brown rot fungus</name>
    <dbReference type="NCBI Taxonomy" id="1858805"/>
    <lineage>
        <taxon>Eukaryota</taxon>
        <taxon>Fungi</taxon>
        <taxon>Dikarya</taxon>
        <taxon>Basidiomycota</taxon>
        <taxon>Agaricomycotina</taxon>
        <taxon>Dacrymycetes</taxon>
        <taxon>Dacrymycetales</taxon>
        <taxon>Dacrymycetaceae</taxon>
        <taxon>Dacryopinax</taxon>
    </lineage>
</organism>
<accession>M5G2B8</accession>
<keyword evidence="3" id="KW-1185">Reference proteome</keyword>
<dbReference type="EMBL" id="JH795862">
    <property type="protein sequence ID" value="EJU02360.1"/>
    <property type="molecule type" value="Genomic_DNA"/>
</dbReference>
<gene>
    <name evidence="2" type="ORF">DACRYDRAFT_22033</name>
</gene>
<feature type="non-terminal residue" evidence="2">
    <location>
        <position position="267"/>
    </location>
</feature>
<dbReference type="AlphaFoldDB" id="M5G2B8"/>
<reference evidence="2 3" key="1">
    <citation type="journal article" date="2012" name="Science">
        <title>The Paleozoic origin of enzymatic lignin decomposition reconstructed from 31 fungal genomes.</title>
        <authorList>
            <person name="Floudas D."/>
            <person name="Binder M."/>
            <person name="Riley R."/>
            <person name="Barry K."/>
            <person name="Blanchette R.A."/>
            <person name="Henrissat B."/>
            <person name="Martinez A.T."/>
            <person name="Otillar R."/>
            <person name="Spatafora J.W."/>
            <person name="Yadav J.S."/>
            <person name="Aerts A."/>
            <person name="Benoit I."/>
            <person name="Boyd A."/>
            <person name="Carlson A."/>
            <person name="Copeland A."/>
            <person name="Coutinho P.M."/>
            <person name="de Vries R.P."/>
            <person name="Ferreira P."/>
            <person name="Findley K."/>
            <person name="Foster B."/>
            <person name="Gaskell J."/>
            <person name="Glotzer D."/>
            <person name="Gorecki P."/>
            <person name="Heitman J."/>
            <person name="Hesse C."/>
            <person name="Hori C."/>
            <person name="Igarashi K."/>
            <person name="Jurgens J.A."/>
            <person name="Kallen N."/>
            <person name="Kersten P."/>
            <person name="Kohler A."/>
            <person name="Kuees U."/>
            <person name="Kumar T.K.A."/>
            <person name="Kuo A."/>
            <person name="LaButti K."/>
            <person name="Larrondo L.F."/>
            <person name="Lindquist E."/>
            <person name="Ling A."/>
            <person name="Lombard V."/>
            <person name="Lucas S."/>
            <person name="Lundell T."/>
            <person name="Martin R."/>
            <person name="McLaughlin D.J."/>
            <person name="Morgenstern I."/>
            <person name="Morin E."/>
            <person name="Murat C."/>
            <person name="Nagy L.G."/>
            <person name="Nolan M."/>
            <person name="Ohm R.A."/>
            <person name="Patyshakuliyeva A."/>
            <person name="Rokas A."/>
            <person name="Ruiz-Duenas F.J."/>
            <person name="Sabat G."/>
            <person name="Salamov A."/>
            <person name="Samejima M."/>
            <person name="Schmutz J."/>
            <person name="Slot J.C."/>
            <person name="St John F."/>
            <person name="Stenlid J."/>
            <person name="Sun H."/>
            <person name="Sun S."/>
            <person name="Syed K."/>
            <person name="Tsang A."/>
            <person name="Wiebenga A."/>
            <person name="Young D."/>
            <person name="Pisabarro A."/>
            <person name="Eastwood D.C."/>
            <person name="Martin F."/>
            <person name="Cullen D."/>
            <person name="Grigoriev I.V."/>
            <person name="Hibbett D.S."/>
        </authorList>
    </citation>
    <scope>NUCLEOTIDE SEQUENCE [LARGE SCALE GENOMIC DNA]</scope>
    <source>
        <strain evidence="2 3">DJM-731 SS1</strain>
    </source>
</reference>
<feature type="compositionally biased region" description="Basic and acidic residues" evidence="1">
    <location>
        <begin position="117"/>
        <end position="129"/>
    </location>
</feature>
<evidence type="ECO:0000313" key="2">
    <source>
        <dbReference type="EMBL" id="EJU02360.1"/>
    </source>
</evidence>
<feature type="region of interest" description="Disordered" evidence="1">
    <location>
        <begin position="96"/>
        <end position="129"/>
    </location>
</feature>
<protein>
    <submittedName>
        <fullName evidence="2">Uncharacterized protein</fullName>
    </submittedName>
</protein>
<dbReference type="STRING" id="1858805.M5G2B8"/>
<dbReference type="RefSeq" id="XP_040629254.1">
    <property type="nucleotide sequence ID" value="XM_040772648.1"/>
</dbReference>
<evidence type="ECO:0000313" key="3">
    <source>
        <dbReference type="Proteomes" id="UP000030653"/>
    </source>
</evidence>
<name>M5G2B8_DACPD</name>
<dbReference type="Proteomes" id="UP000030653">
    <property type="component" value="Unassembled WGS sequence"/>
</dbReference>